<name>A0A162US19_9BACL</name>
<evidence type="ECO:0000313" key="2">
    <source>
        <dbReference type="EMBL" id="OPG15432.1"/>
    </source>
</evidence>
<dbReference type="OrthoDB" id="9784774at2"/>
<comment type="caution">
    <text evidence="1">Lacks conserved residue(s) required for the propagation of feature annotation.</text>
</comment>
<evidence type="ECO:0000313" key="3">
    <source>
        <dbReference type="Proteomes" id="UP000190229"/>
    </source>
</evidence>
<organism evidence="2 3">
    <name type="scientific">Ferroacidibacillus organovorans</name>
    <dbReference type="NCBI Taxonomy" id="1765683"/>
    <lineage>
        <taxon>Bacteria</taxon>
        <taxon>Bacillati</taxon>
        <taxon>Bacillota</taxon>
        <taxon>Bacilli</taxon>
        <taxon>Bacillales</taxon>
        <taxon>Alicyclobacillaceae</taxon>
        <taxon>Ferroacidibacillus</taxon>
    </lineage>
</organism>
<evidence type="ECO:0000256" key="1">
    <source>
        <dbReference type="PROSITE-ProRule" id="PRU00464"/>
    </source>
</evidence>
<proteinExistence type="predicted"/>
<dbReference type="Proteomes" id="UP000190229">
    <property type="component" value="Unassembled WGS sequence"/>
</dbReference>
<dbReference type="GO" id="GO:0003824">
    <property type="term" value="F:catalytic activity"/>
    <property type="evidence" value="ECO:0007669"/>
    <property type="project" value="InterPro"/>
</dbReference>
<dbReference type="STRING" id="1765683.B2M26_11895"/>
<keyword evidence="3" id="KW-1185">Reference proteome</keyword>
<accession>A0A162US19</accession>
<dbReference type="InterPro" id="IPR036265">
    <property type="entry name" value="HIT-like_sf"/>
</dbReference>
<dbReference type="Gene3D" id="3.30.428.10">
    <property type="entry name" value="HIT-like"/>
    <property type="match status" value="1"/>
</dbReference>
<dbReference type="PROSITE" id="PS51084">
    <property type="entry name" value="HIT_2"/>
    <property type="match status" value="1"/>
</dbReference>
<dbReference type="AlphaFoldDB" id="A0A162US19"/>
<dbReference type="EMBL" id="MWPS01000031">
    <property type="protein sequence ID" value="OPG15432.1"/>
    <property type="molecule type" value="Genomic_DNA"/>
</dbReference>
<reference evidence="2 3" key="1">
    <citation type="submission" date="2017-02" db="EMBL/GenBank/DDBJ databases">
        <title>Draft genome of Acidibacillus ferrooxidans Huett2.</title>
        <authorList>
            <person name="Schopf S."/>
        </authorList>
    </citation>
    <scope>NUCLEOTIDE SEQUENCE [LARGE SCALE GENOMIC DNA]</scope>
    <source>
        <strain evidence="2 3">Huett2</strain>
    </source>
</reference>
<protein>
    <submittedName>
        <fullName evidence="2">Uncharacterized protein</fullName>
    </submittedName>
</protein>
<sequence>MDDHWKKDRFGAIERDENPMVLARLKSGYAVIGDTQFLPGYCVLLAYPKVNSLEDLCLEAKINFLRDMSLLGEAVRSVCSPRRMNYSIYGNSDDFLHAHVFPRYDWEPEERKPYPVWNYPREMWVMPAVHYCDEKHLFLRQQITEKLTVLMENNHNFDS</sequence>
<dbReference type="SUPFAM" id="SSF54197">
    <property type="entry name" value="HIT-like"/>
    <property type="match status" value="1"/>
</dbReference>
<gene>
    <name evidence="2" type="ORF">B2M26_11895</name>
</gene>
<dbReference type="InterPro" id="IPR011146">
    <property type="entry name" value="HIT-like"/>
</dbReference>
<comment type="caution">
    <text evidence="2">The sequence shown here is derived from an EMBL/GenBank/DDBJ whole genome shotgun (WGS) entry which is preliminary data.</text>
</comment>